<evidence type="ECO:0000313" key="2">
    <source>
        <dbReference type="EMBL" id="RMU57056.1"/>
    </source>
</evidence>
<keyword evidence="1" id="KW-0175">Coiled coil</keyword>
<reference evidence="2 3" key="1">
    <citation type="submission" date="2018-08" db="EMBL/GenBank/DDBJ databases">
        <title>Recombination of ecologically and evolutionarily significant loci maintains genetic cohesion in the Pseudomonas syringae species complex.</title>
        <authorList>
            <person name="Dillon M."/>
            <person name="Thakur S."/>
            <person name="Almeida R.N.D."/>
            <person name="Weir B.S."/>
            <person name="Guttman D.S."/>
        </authorList>
    </citation>
    <scope>NUCLEOTIDE SEQUENCE [LARGE SCALE GENOMIC DNA]</scope>
    <source>
        <strain evidence="2 3">ICMP 14479</strain>
    </source>
</reference>
<evidence type="ECO:0000256" key="1">
    <source>
        <dbReference type="SAM" id="Coils"/>
    </source>
</evidence>
<comment type="caution">
    <text evidence="2">The sequence shown here is derived from an EMBL/GenBank/DDBJ whole genome shotgun (WGS) entry which is preliminary data.</text>
</comment>
<evidence type="ECO:0000313" key="3">
    <source>
        <dbReference type="Proteomes" id="UP000280395"/>
    </source>
</evidence>
<accession>A0A3M5VFV4</accession>
<evidence type="ECO:0008006" key="4">
    <source>
        <dbReference type="Google" id="ProtNLM"/>
    </source>
</evidence>
<dbReference type="Proteomes" id="UP000280395">
    <property type="component" value="Unassembled WGS sequence"/>
</dbReference>
<feature type="coiled-coil region" evidence="1">
    <location>
        <begin position="68"/>
        <end position="95"/>
    </location>
</feature>
<name>A0A3M5VFV4_PSESX</name>
<organism evidence="2 3">
    <name type="scientific">Pseudomonas syringae pv. avii</name>
    <dbReference type="NCBI Taxonomy" id="663959"/>
    <lineage>
        <taxon>Bacteria</taxon>
        <taxon>Pseudomonadati</taxon>
        <taxon>Pseudomonadota</taxon>
        <taxon>Gammaproteobacteria</taxon>
        <taxon>Pseudomonadales</taxon>
        <taxon>Pseudomonadaceae</taxon>
        <taxon>Pseudomonas</taxon>
        <taxon>Pseudomonas syringae</taxon>
    </lineage>
</organism>
<dbReference type="AlphaFoldDB" id="A0A3M5VFV4"/>
<dbReference type="EMBL" id="RBUA01000663">
    <property type="protein sequence ID" value="RMU57056.1"/>
    <property type="molecule type" value="Genomic_DNA"/>
</dbReference>
<gene>
    <name evidence="2" type="ORF">ALP29_200770</name>
</gene>
<proteinExistence type="predicted"/>
<protein>
    <recommendedName>
        <fullName evidence="4">Transposase</fullName>
    </recommendedName>
</protein>
<sequence>MIEQSTPFPQRKGGIDLTWLAGRIGATRQIFYPGRGSPEVLQLLALLNQYLESTSDEATNAPNSDVQQSRLQVELILAKEENSKLKQQLTKARHDLDMLHSGGIILGEST</sequence>